<evidence type="ECO:0000256" key="1">
    <source>
        <dbReference type="SAM" id="MobiDB-lite"/>
    </source>
</evidence>
<dbReference type="AlphaFoldDB" id="A0A498M375"/>
<evidence type="ECO:0000313" key="2">
    <source>
        <dbReference type="EMBL" id="RXN13574.1"/>
    </source>
</evidence>
<proteinExistence type="predicted"/>
<accession>A0A498M375</accession>
<dbReference type="SUPFAM" id="SSF53098">
    <property type="entry name" value="Ribonuclease H-like"/>
    <property type="match status" value="1"/>
</dbReference>
<gene>
    <name evidence="2" type="ORF">ROHU_009613</name>
</gene>
<organism evidence="2 3">
    <name type="scientific">Labeo rohita</name>
    <name type="common">Indian major carp</name>
    <name type="synonym">Cyprinus rohita</name>
    <dbReference type="NCBI Taxonomy" id="84645"/>
    <lineage>
        <taxon>Eukaryota</taxon>
        <taxon>Metazoa</taxon>
        <taxon>Chordata</taxon>
        <taxon>Craniata</taxon>
        <taxon>Vertebrata</taxon>
        <taxon>Euteleostomi</taxon>
        <taxon>Actinopterygii</taxon>
        <taxon>Neopterygii</taxon>
        <taxon>Teleostei</taxon>
        <taxon>Ostariophysi</taxon>
        <taxon>Cypriniformes</taxon>
        <taxon>Cyprinidae</taxon>
        <taxon>Labeoninae</taxon>
        <taxon>Labeonini</taxon>
        <taxon>Labeo</taxon>
    </lineage>
</organism>
<evidence type="ECO:0000313" key="3">
    <source>
        <dbReference type="Proteomes" id="UP000290572"/>
    </source>
</evidence>
<dbReference type="PANTHER" id="PTHR46481:SF9">
    <property type="entry name" value="ZINC FINGER BED DOMAIN-CONTAINING PROTEIN 1-LIKE"/>
    <property type="match status" value="1"/>
</dbReference>
<dbReference type="EMBL" id="QBIY01012969">
    <property type="protein sequence ID" value="RXN13574.1"/>
    <property type="molecule type" value="Genomic_DNA"/>
</dbReference>
<reference evidence="2 3" key="1">
    <citation type="submission" date="2018-03" db="EMBL/GenBank/DDBJ databases">
        <title>Draft genome sequence of Rohu Carp (Labeo rohita).</title>
        <authorList>
            <person name="Das P."/>
            <person name="Kushwaha B."/>
            <person name="Joshi C.G."/>
            <person name="Kumar D."/>
            <person name="Nagpure N.S."/>
            <person name="Sahoo L."/>
            <person name="Das S.P."/>
            <person name="Bit A."/>
            <person name="Patnaik S."/>
            <person name="Meher P.K."/>
            <person name="Jayasankar P."/>
            <person name="Koringa P.G."/>
            <person name="Patel N.V."/>
            <person name="Hinsu A.T."/>
            <person name="Kumar R."/>
            <person name="Pandey M."/>
            <person name="Agarwal S."/>
            <person name="Srivastava S."/>
            <person name="Singh M."/>
            <person name="Iquebal M.A."/>
            <person name="Jaiswal S."/>
            <person name="Angadi U.B."/>
            <person name="Kumar N."/>
            <person name="Raza M."/>
            <person name="Shah T.M."/>
            <person name="Rai A."/>
            <person name="Jena J.K."/>
        </authorList>
    </citation>
    <scope>NUCLEOTIDE SEQUENCE [LARGE SCALE GENOMIC DNA]</scope>
    <source>
        <strain evidence="2">DASCIFA01</strain>
        <tissue evidence="2">Testis</tissue>
    </source>
</reference>
<dbReference type="InterPro" id="IPR012337">
    <property type="entry name" value="RNaseH-like_sf"/>
</dbReference>
<dbReference type="PANTHER" id="PTHR46481">
    <property type="entry name" value="ZINC FINGER BED DOMAIN-CONTAINING PROTEIN 4"/>
    <property type="match status" value="1"/>
</dbReference>
<sequence length="182" mass="20958">MGTVDLSCKKRKSEGPRHKPKRKKPQKNCSYHTRLEAFPIRSVVRERVRKGKAEILVDWEPCPICYFPQDHTGEHIAEALHDALLNWKLDEKGLVAITTDNGSNVIKAVELKKWQRMQCFGHRLHLAIGHGMDDNRITWAISLCKKVVSSFSHSWRKRREHGEVQIQLGLPAHQLITESATR</sequence>
<dbReference type="InterPro" id="IPR052035">
    <property type="entry name" value="ZnF_BED_domain_contain"/>
</dbReference>
<name>A0A498M375_LABRO</name>
<dbReference type="Proteomes" id="UP000290572">
    <property type="component" value="Unassembled WGS sequence"/>
</dbReference>
<feature type="region of interest" description="Disordered" evidence="1">
    <location>
        <begin position="1"/>
        <end position="28"/>
    </location>
</feature>
<comment type="caution">
    <text evidence="2">The sequence shown here is derived from an EMBL/GenBank/DDBJ whole genome shotgun (WGS) entry which is preliminary data.</text>
</comment>
<protein>
    <submittedName>
        <fullName evidence="2">Zinc finger BED domain-containing 1-like protein</fullName>
    </submittedName>
</protein>
<keyword evidence="3" id="KW-1185">Reference proteome</keyword>